<proteinExistence type="inferred from homology"/>
<dbReference type="GO" id="GO:0000492">
    <property type="term" value="P:box C/D snoRNP assembly"/>
    <property type="evidence" value="ECO:0007669"/>
    <property type="project" value="TreeGrafter"/>
</dbReference>
<evidence type="ECO:0000256" key="1">
    <source>
        <dbReference type="ARBA" id="ARBA00008511"/>
    </source>
</evidence>
<dbReference type="GO" id="GO:1990904">
    <property type="term" value="C:ribonucleoprotein complex"/>
    <property type="evidence" value="ECO:0007669"/>
    <property type="project" value="TreeGrafter"/>
</dbReference>
<dbReference type="STRING" id="747525.W4K3H4"/>
<dbReference type="GO" id="GO:0005737">
    <property type="term" value="C:cytoplasm"/>
    <property type="evidence" value="ECO:0007669"/>
    <property type="project" value="TreeGrafter"/>
</dbReference>
<keyword evidence="5" id="KW-1185">Reference proteome</keyword>
<accession>W4K3H4</accession>
<organism evidence="4 5">
    <name type="scientific">Heterobasidion irregulare (strain TC 32-1)</name>
    <dbReference type="NCBI Taxonomy" id="747525"/>
    <lineage>
        <taxon>Eukaryota</taxon>
        <taxon>Fungi</taxon>
        <taxon>Dikarya</taxon>
        <taxon>Basidiomycota</taxon>
        <taxon>Agaricomycotina</taxon>
        <taxon>Agaricomycetes</taxon>
        <taxon>Russulales</taxon>
        <taxon>Bondarzewiaceae</taxon>
        <taxon>Heterobasidion</taxon>
        <taxon>Heterobasidion annosum species complex</taxon>
    </lineage>
</organism>
<dbReference type="InParanoid" id="W4K3H4"/>
<sequence length="351" mass="37358">MASLQISLKPSPAFCIKSAALEPGVFNAHASPQHPRALAVPKGLKVFVNIAWDKNAPPPPEGSEEAIQRAMQGQELDGLHPGDWYVPVIVSGGREDKDKAGKSALVFDCVFNSSLKGRTLKDLAFKTFLIELALQRIEAESSLLLSRTLGTPNIPSKGALQPRTVSVPAALFPPSHPLRQAASAAPAKKLIEEIASPSTPPPPPPPAASARPKKGILKNTARGNAGARPDAAGSTTAPDAGTRAAQDLALETPEWSWTPRDDGRLCIAIRVPKLTHADVPRAELDLEPRAIHLRVPTLYALDVDLDLPDAALPPSPPATRAALELKRARDLDVDGARAEWRVAEGRLLLFA</sequence>
<dbReference type="EMBL" id="KI925460">
    <property type="protein sequence ID" value="ETW79885.1"/>
    <property type="molecule type" value="Genomic_DNA"/>
</dbReference>
<comment type="similarity">
    <text evidence="1">Belongs to the PIH1 family.</text>
</comment>
<protein>
    <recommendedName>
        <fullName evidence="3">PIH1 N-terminal domain-containing protein</fullName>
    </recommendedName>
</protein>
<dbReference type="eggNOG" id="KOG4356">
    <property type="taxonomic scope" value="Eukaryota"/>
</dbReference>
<dbReference type="PANTHER" id="PTHR22997:SF0">
    <property type="entry name" value="PIH1 DOMAIN-CONTAINING PROTEIN 1"/>
    <property type="match status" value="1"/>
</dbReference>
<dbReference type="GO" id="GO:0006364">
    <property type="term" value="P:rRNA processing"/>
    <property type="evidence" value="ECO:0007669"/>
    <property type="project" value="TreeGrafter"/>
</dbReference>
<dbReference type="OrthoDB" id="5135119at2759"/>
<dbReference type="AlphaFoldDB" id="W4K3H4"/>
<dbReference type="GO" id="GO:0097255">
    <property type="term" value="C:R2TP complex"/>
    <property type="evidence" value="ECO:0007669"/>
    <property type="project" value="TreeGrafter"/>
</dbReference>
<dbReference type="GeneID" id="20675636"/>
<evidence type="ECO:0000313" key="4">
    <source>
        <dbReference type="EMBL" id="ETW79885.1"/>
    </source>
</evidence>
<reference evidence="4 5" key="1">
    <citation type="journal article" date="2012" name="New Phytol.">
        <title>Insight into trade-off between wood decay and parasitism from the genome of a fungal forest pathogen.</title>
        <authorList>
            <person name="Olson A."/>
            <person name="Aerts A."/>
            <person name="Asiegbu F."/>
            <person name="Belbahri L."/>
            <person name="Bouzid O."/>
            <person name="Broberg A."/>
            <person name="Canback B."/>
            <person name="Coutinho P.M."/>
            <person name="Cullen D."/>
            <person name="Dalman K."/>
            <person name="Deflorio G."/>
            <person name="van Diepen L.T."/>
            <person name="Dunand C."/>
            <person name="Duplessis S."/>
            <person name="Durling M."/>
            <person name="Gonthier P."/>
            <person name="Grimwood J."/>
            <person name="Fossdal C.G."/>
            <person name="Hansson D."/>
            <person name="Henrissat B."/>
            <person name="Hietala A."/>
            <person name="Himmelstrand K."/>
            <person name="Hoffmeister D."/>
            <person name="Hogberg N."/>
            <person name="James T.Y."/>
            <person name="Karlsson M."/>
            <person name="Kohler A."/>
            <person name="Kues U."/>
            <person name="Lee Y.H."/>
            <person name="Lin Y.C."/>
            <person name="Lind M."/>
            <person name="Lindquist E."/>
            <person name="Lombard V."/>
            <person name="Lucas S."/>
            <person name="Lunden K."/>
            <person name="Morin E."/>
            <person name="Murat C."/>
            <person name="Park J."/>
            <person name="Raffaello T."/>
            <person name="Rouze P."/>
            <person name="Salamov A."/>
            <person name="Schmutz J."/>
            <person name="Solheim H."/>
            <person name="Stahlberg J."/>
            <person name="Velez H."/>
            <person name="de Vries R.P."/>
            <person name="Wiebenga A."/>
            <person name="Woodward S."/>
            <person name="Yakovlev I."/>
            <person name="Garbelotto M."/>
            <person name="Martin F."/>
            <person name="Grigoriev I.V."/>
            <person name="Stenlid J."/>
        </authorList>
    </citation>
    <scope>NUCLEOTIDE SEQUENCE [LARGE SCALE GENOMIC DNA]</scope>
    <source>
        <strain evidence="4 5">TC 32-1</strain>
    </source>
</reference>
<feature type="region of interest" description="Disordered" evidence="2">
    <location>
        <begin position="220"/>
        <end position="243"/>
    </location>
</feature>
<evidence type="ECO:0000259" key="3">
    <source>
        <dbReference type="Pfam" id="PF08190"/>
    </source>
</evidence>
<dbReference type="Proteomes" id="UP000030671">
    <property type="component" value="Unassembled WGS sequence"/>
</dbReference>
<evidence type="ECO:0000256" key="2">
    <source>
        <dbReference type="SAM" id="MobiDB-lite"/>
    </source>
</evidence>
<dbReference type="HOGENOM" id="CLU_050239_0_0_1"/>
<feature type="domain" description="PIH1 N-terminal" evidence="3">
    <location>
        <begin position="42"/>
        <end position="165"/>
    </location>
</feature>
<name>W4K3H4_HETIT</name>
<gene>
    <name evidence="4" type="ORF">HETIRDRAFT_445565</name>
</gene>
<dbReference type="InterPro" id="IPR012981">
    <property type="entry name" value="PIH1_N"/>
</dbReference>
<dbReference type="Pfam" id="PF08190">
    <property type="entry name" value="PIH1"/>
    <property type="match status" value="1"/>
</dbReference>
<dbReference type="KEGG" id="hir:HETIRDRAFT_445565"/>
<evidence type="ECO:0000313" key="5">
    <source>
        <dbReference type="Proteomes" id="UP000030671"/>
    </source>
</evidence>
<dbReference type="PANTHER" id="PTHR22997">
    <property type="entry name" value="PIH1 DOMAIN-CONTAINING PROTEIN 1"/>
    <property type="match status" value="1"/>
</dbReference>
<dbReference type="InterPro" id="IPR050734">
    <property type="entry name" value="PIH1/Kintoun_subfamily"/>
</dbReference>
<dbReference type="RefSeq" id="XP_009548423.1">
    <property type="nucleotide sequence ID" value="XM_009550128.1"/>
</dbReference>